<dbReference type="EMBL" id="FWDM01000005">
    <property type="protein sequence ID" value="SLM10204.1"/>
    <property type="molecule type" value="Genomic_DNA"/>
</dbReference>
<dbReference type="PROSITE" id="PS50206">
    <property type="entry name" value="RHODANESE_3"/>
    <property type="match status" value="1"/>
</dbReference>
<dbReference type="InterPro" id="IPR001763">
    <property type="entry name" value="Rhodanese-like_dom"/>
</dbReference>
<dbReference type="PANTHER" id="PTHR43031">
    <property type="entry name" value="FAD-DEPENDENT OXIDOREDUCTASE"/>
    <property type="match status" value="1"/>
</dbReference>
<dbReference type="SMART" id="SM00450">
    <property type="entry name" value="RHOD"/>
    <property type="match status" value="1"/>
</dbReference>
<dbReference type="InterPro" id="IPR036873">
    <property type="entry name" value="Rhodanese-like_dom_sf"/>
</dbReference>
<name>A0A3P3XFM9_9SPIR</name>
<dbReference type="AlphaFoldDB" id="A0A3P3XFM9"/>
<gene>
    <name evidence="2" type="ORF">SPIROBIBN47_130013</name>
</gene>
<dbReference type="InterPro" id="IPR050229">
    <property type="entry name" value="GlpE_sulfurtransferase"/>
</dbReference>
<dbReference type="CDD" id="cd00158">
    <property type="entry name" value="RHOD"/>
    <property type="match status" value="1"/>
</dbReference>
<dbReference type="Gene3D" id="3.40.250.10">
    <property type="entry name" value="Rhodanese-like domain"/>
    <property type="match status" value="1"/>
</dbReference>
<feature type="domain" description="Rhodanese" evidence="1">
    <location>
        <begin position="10"/>
        <end position="92"/>
    </location>
</feature>
<accession>A0A3P3XFM9</accession>
<evidence type="ECO:0000313" key="2">
    <source>
        <dbReference type="EMBL" id="SLM10204.1"/>
    </source>
</evidence>
<dbReference type="Pfam" id="PF00581">
    <property type="entry name" value="Rhodanese"/>
    <property type="match status" value="1"/>
</dbReference>
<protein>
    <submittedName>
        <fullName evidence="2">Rhodanese-like protein</fullName>
    </submittedName>
</protein>
<proteinExistence type="predicted"/>
<dbReference type="SUPFAM" id="SSF52821">
    <property type="entry name" value="Rhodanese/Cell cycle control phosphatase"/>
    <property type="match status" value="1"/>
</dbReference>
<organism evidence="2">
    <name type="scientific">uncultured spirochete</name>
    <dbReference type="NCBI Taxonomy" id="156406"/>
    <lineage>
        <taxon>Bacteria</taxon>
        <taxon>Pseudomonadati</taxon>
        <taxon>Spirochaetota</taxon>
        <taxon>Spirochaetia</taxon>
        <taxon>Spirochaetales</taxon>
        <taxon>environmental samples</taxon>
    </lineage>
</organism>
<reference evidence="2" key="1">
    <citation type="submission" date="2017-02" db="EMBL/GenBank/DDBJ databases">
        <authorList>
            <person name="Regsiter A."/>
            <person name="William W."/>
        </authorList>
    </citation>
    <scope>NUCLEOTIDE SEQUENCE</scope>
    <source>
        <strain evidence="2">Bib</strain>
    </source>
</reference>
<dbReference type="PANTHER" id="PTHR43031:SF1">
    <property type="entry name" value="PYRIDINE NUCLEOTIDE-DISULPHIDE OXIDOREDUCTASE"/>
    <property type="match status" value="1"/>
</dbReference>
<evidence type="ECO:0000259" key="1">
    <source>
        <dbReference type="PROSITE" id="PS50206"/>
    </source>
</evidence>
<sequence length="92" mass="10156">MALNPVEELIKNGAIVVDVRTEEEFEEEHYPNAKCIPVNEIMQRANEIGPKDKPVVLYCASGARSAYAARILKSLGFAKVINAGGLYDMPNY</sequence>